<organism evidence="3 4">
    <name type="scientific">Methylomonas lenta</name>
    <dbReference type="NCBI Taxonomy" id="980561"/>
    <lineage>
        <taxon>Bacteria</taxon>
        <taxon>Pseudomonadati</taxon>
        <taxon>Pseudomonadota</taxon>
        <taxon>Gammaproteobacteria</taxon>
        <taxon>Methylococcales</taxon>
        <taxon>Methylococcaceae</taxon>
        <taxon>Methylomonas</taxon>
    </lineage>
</organism>
<comment type="caution">
    <text evidence="3">The sequence shown here is derived from an EMBL/GenBank/DDBJ whole genome shotgun (WGS) entry which is preliminary data.</text>
</comment>
<dbReference type="Pfam" id="PF01875">
    <property type="entry name" value="Memo"/>
    <property type="match status" value="1"/>
</dbReference>
<dbReference type="OrthoDB" id="9782820at2"/>
<proteinExistence type="inferred from homology"/>
<keyword evidence="3" id="KW-0223">Dioxygenase</keyword>
<keyword evidence="4" id="KW-1185">Reference proteome</keyword>
<dbReference type="InterPro" id="IPR002737">
    <property type="entry name" value="MEMO1_fam"/>
</dbReference>
<comment type="similarity">
    <text evidence="1 2">Belongs to the MEMO1 family.</text>
</comment>
<reference evidence="3 4" key="1">
    <citation type="submission" date="2016-03" db="EMBL/GenBank/DDBJ databases">
        <authorList>
            <person name="Ploux O."/>
        </authorList>
    </citation>
    <scope>NUCLEOTIDE SEQUENCE [LARGE SCALE GENOMIC DNA]</scope>
    <source>
        <strain evidence="3 4">R-45370</strain>
    </source>
</reference>
<name>A0A177NFU6_9GAMM</name>
<evidence type="ECO:0000256" key="2">
    <source>
        <dbReference type="HAMAP-Rule" id="MF_00055"/>
    </source>
</evidence>
<dbReference type="RefSeq" id="WP_066981428.1">
    <property type="nucleotide sequence ID" value="NZ_LUUI01000096.1"/>
</dbReference>
<gene>
    <name evidence="3" type="ORF">A1359_08230</name>
</gene>
<dbReference type="AlphaFoldDB" id="A0A177NFU6"/>
<protein>
    <recommendedName>
        <fullName evidence="2">MEMO1 family protein A1359_08230</fullName>
    </recommendedName>
</protein>
<evidence type="ECO:0000313" key="4">
    <source>
        <dbReference type="Proteomes" id="UP000078476"/>
    </source>
</evidence>
<dbReference type="CDD" id="cd07361">
    <property type="entry name" value="MEMO_like"/>
    <property type="match status" value="1"/>
</dbReference>
<keyword evidence="3" id="KW-0560">Oxidoreductase</keyword>
<sequence length="259" mass="28009">MNREPAVAGSFYPANAVTLRHMLSDFLDLADSDTRPPKAIIVPHAGYIYSGPIAASAYARLKSVRDSISRVVLIGPSHRVAFQGLAVSNADTFTTPLGSIPIDKAAIQQLQNLPFVGYLEQAHALEHSLEVHLPFLQQSLADFKLVPIVAGDASPDQVSQVIDTLWGGNETLIVISSDLSHYHDYSTAQRLDRHTSDLIEQLNYQNLSSEAACGKVPVSGLLKSLQEKSLSIKTIDLRNSGDTAGDKTRVVGYGAYVVE</sequence>
<dbReference type="Proteomes" id="UP000078476">
    <property type="component" value="Unassembled WGS sequence"/>
</dbReference>
<accession>A0A177NFU6</accession>
<dbReference type="STRING" id="980561.A1359_08230"/>
<dbReference type="Gene3D" id="3.40.830.10">
    <property type="entry name" value="LigB-like"/>
    <property type="match status" value="1"/>
</dbReference>
<dbReference type="EMBL" id="LUUI01000096">
    <property type="protein sequence ID" value="OAI16323.1"/>
    <property type="molecule type" value="Genomic_DNA"/>
</dbReference>
<dbReference type="NCBIfam" id="TIGR04336">
    <property type="entry name" value="AmmeMemoSam_B"/>
    <property type="match status" value="1"/>
</dbReference>
<evidence type="ECO:0000256" key="1">
    <source>
        <dbReference type="ARBA" id="ARBA00006315"/>
    </source>
</evidence>
<dbReference type="PANTHER" id="PTHR11060:SF0">
    <property type="entry name" value="PROTEIN MEMO1"/>
    <property type="match status" value="1"/>
</dbReference>
<dbReference type="GO" id="GO:0051213">
    <property type="term" value="F:dioxygenase activity"/>
    <property type="evidence" value="ECO:0007669"/>
    <property type="project" value="UniProtKB-KW"/>
</dbReference>
<dbReference type="HAMAP" id="MF_00055">
    <property type="entry name" value="MEMO1"/>
    <property type="match status" value="1"/>
</dbReference>
<evidence type="ECO:0000313" key="3">
    <source>
        <dbReference type="EMBL" id="OAI16323.1"/>
    </source>
</evidence>
<dbReference type="PANTHER" id="PTHR11060">
    <property type="entry name" value="PROTEIN MEMO1"/>
    <property type="match status" value="1"/>
</dbReference>